<dbReference type="SUPFAM" id="SSF100920">
    <property type="entry name" value="Heat shock protein 70kD (HSP70), peptide-binding domain"/>
    <property type="match status" value="1"/>
</dbReference>
<dbReference type="PROSITE" id="PS00329">
    <property type="entry name" value="HSP70_2"/>
    <property type="match status" value="1"/>
</dbReference>
<evidence type="ECO:0000256" key="4">
    <source>
        <dbReference type="RuleBase" id="RU003322"/>
    </source>
</evidence>
<dbReference type="InterPro" id="IPR043129">
    <property type="entry name" value="ATPase_NBD"/>
</dbReference>
<reference evidence="6" key="1">
    <citation type="submission" date="2018-04" db="EMBL/GenBank/DDBJ databases">
        <authorList>
            <person name="Go L.Y."/>
            <person name="Mitchell J.A."/>
        </authorList>
    </citation>
    <scope>NUCLEOTIDE SEQUENCE</scope>
    <source>
        <strain evidence="6">WBAD</strain>
    </source>
</reference>
<evidence type="ECO:0000256" key="5">
    <source>
        <dbReference type="SAM" id="Coils"/>
    </source>
</evidence>
<dbReference type="GO" id="GO:0005524">
    <property type="term" value="F:ATP binding"/>
    <property type="evidence" value="ECO:0007669"/>
    <property type="project" value="UniProtKB-KW"/>
</dbReference>
<dbReference type="PRINTS" id="PR00301">
    <property type="entry name" value="HEATSHOCK70"/>
</dbReference>
<dbReference type="GO" id="GO:0140662">
    <property type="term" value="F:ATP-dependent protein folding chaperone"/>
    <property type="evidence" value="ECO:0007669"/>
    <property type="project" value="InterPro"/>
</dbReference>
<gene>
    <name evidence="6" type="primary">hscA</name>
    <name evidence="6" type="ORF">WBAD_0054</name>
</gene>
<dbReference type="Gene3D" id="3.30.420.40">
    <property type="match status" value="2"/>
</dbReference>
<dbReference type="InterPro" id="IPR018181">
    <property type="entry name" value="Heat_shock_70_CS"/>
</dbReference>
<dbReference type="InterPro" id="IPR029047">
    <property type="entry name" value="HSP70_peptide-bd_sf"/>
</dbReference>
<dbReference type="PANTHER" id="PTHR19375">
    <property type="entry name" value="HEAT SHOCK PROTEIN 70KDA"/>
    <property type="match status" value="1"/>
</dbReference>
<proteinExistence type="inferred from homology"/>
<dbReference type="Gene3D" id="3.90.640.10">
    <property type="entry name" value="Actin, Chain A, domain 4"/>
    <property type="match status" value="1"/>
</dbReference>
<keyword evidence="3 4" id="KW-0067">ATP-binding</keyword>
<sequence length="631" mass="69657">MRPVQISEPNLNEVVFGIDLGTTNSLIAMVNKAGNVEIFKDEQERELLPSVISYENDVLKVGYDVSKNAICSVKRLMGKSVKDLHKENISCEIDNESEKVIRVKCSEEKYLTPIEISAEILKTLCKRVKKFTGMKVNKAVITVPAYFDDSARNATKYAAKLAGIDVLRLINEPTAAALSYSIEKNNNSGIYAVYDLGGGTFDISILKLHQGVFQVLAVGGDTKLGGDDFDHLLSLIVLEKYREQVGLNKKCSSVIPVLRHWDRESLIASEHTRKLYNKNWIPVSSTALSDTTTHKLQHSYTKTGICNIRAIKEYLSEDTSGTFEFNINGELFECEITKEEFEQAISPLVNKTINIVTRTISNIDLKIDDIKGVILVGGATRVPLVQNSLIKLFGNKVLNDVDPDKAVANGAALQAHYLTSNSKDRNILLDVLPLSLGIETMGGIVEKIIPRNTPLPVSEIKEFTTYANGQTAMKIHVCQGEREMIKDNKSLARFELKGIPQLPAGSAKVEIGFTVSIDGILTVTAREKTTGVEQTVEINSSSGLSEEDIQDMVNQSVSNFDEDMKARSLAEAKINGNKLIHLVENVSTEQKLKILLQNAKDALQENDLDNINNAISELENSALELCELVDR</sequence>
<protein>
    <submittedName>
        <fullName evidence="6">Chaperone protein HscA</fullName>
    </submittedName>
</protein>
<organism evidence="6">
    <name type="scientific">Wolbachia endosymbiont of Aleurodicus dispersus</name>
    <dbReference type="NCBI Taxonomy" id="1288877"/>
    <lineage>
        <taxon>Bacteria</taxon>
        <taxon>Pseudomonadati</taxon>
        <taxon>Pseudomonadota</taxon>
        <taxon>Alphaproteobacteria</taxon>
        <taxon>Rickettsiales</taxon>
        <taxon>Anaplasmataceae</taxon>
        <taxon>Wolbachieae</taxon>
        <taxon>Wolbachia</taxon>
    </lineage>
</organism>
<keyword evidence="2 4" id="KW-0547">Nucleotide-binding</keyword>
<dbReference type="NCBIfam" id="TIGR02697">
    <property type="entry name" value="WPE_wolbac"/>
    <property type="match status" value="1"/>
</dbReference>
<dbReference type="InterPro" id="IPR013126">
    <property type="entry name" value="Hsp_70_fam"/>
</dbReference>
<feature type="coiled-coil region" evidence="5">
    <location>
        <begin position="585"/>
        <end position="628"/>
    </location>
</feature>
<dbReference type="EMBL" id="OUNE01000008">
    <property type="protein sequence ID" value="SPP32720.1"/>
    <property type="molecule type" value="Genomic_DNA"/>
</dbReference>
<evidence type="ECO:0000313" key="6">
    <source>
        <dbReference type="EMBL" id="SPP32720.1"/>
    </source>
</evidence>
<name>A0A3B0IV48_9RICK</name>
<dbReference type="Pfam" id="PF00012">
    <property type="entry name" value="HSP70"/>
    <property type="match status" value="2"/>
</dbReference>
<dbReference type="SUPFAM" id="SSF53067">
    <property type="entry name" value="Actin-like ATPase domain"/>
    <property type="match status" value="2"/>
</dbReference>
<keyword evidence="5" id="KW-0175">Coiled coil</keyword>
<evidence type="ECO:0000256" key="3">
    <source>
        <dbReference type="ARBA" id="ARBA00022840"/>
    </source>
</evidence>
<comment type="similarity">
    <text evidence="1 4">Belongs to the heat shock protein 70 family.</text>
</comment>
<accession>A0A3B0IV48</accession>
<evidence type="ECO:0000256" key="2">
    <source>
        <dbReference type="ARBA" id="ARBA00022741"/>
    </source>
</evidence>
<dbReference type="AlphaFoldDB" id="A0A3B0IV48"/>
<dbReference type="PROSITE" id="PS00297">
    <property type="entry name" value="HSP70_1"/>
    <property type="match status" value="1"/>
</dbReference>
<dbReference type="Gene3D" id="2.60.34.10">
    <property type="entry name" value="Substrate Binding Domain Of DNAk, Chain A, domain 1"/>
    <property type="match status" value="1"/>
</dbReference>
<dbReference type="InterPro" id="IPR014070">
    <property type="entry name" value="WPE_wolbac"/>
</dbReference>
<evidence type="ECO:0000256" key="1">
    <source>
        <dbReference type="ARBA" id="ARBA00007381"/>
    </source>
</evidence>